<dbReference type="eggNOG" id="COG4753">
    <property type="taxonomic scope" value="Bacteria"/>
</dbReference>
<dbReference type="PROSITE" id="PS50110">
    <property type="entry name" value="RESPONSE_REGULATORY"/>
    <property type="match status" value="1"/>
</dbReference>
<evidence type="ECO:0000256" key="9">
    <source>
        <dbReference type="ARBA" id="ARBA00024867"/>
    </source>
</evidence>
<keyword evidence="5" id="KW-0902">Two-component regulatory system</keyword>
<evidence type="ECO:0000256" key="2">
    <source>
        <dbReference type="ARBA" id="ARBA00018672"/>
    </source>
</evidence>
<dbReference type="GO" id="GO:0003700">
    <property type="term" value="F:DNA-binding transcription factor activity"/>
    <property type="evidence" value="ECO:0007669"/>
    <property type="project" value="InterPro"/>
</dbReference>
<evidence type="ECO:0000256" key="3">
    <source>
        <dbReference type="ARBA" id="ARBA00022490"/>
    </source>
</evidence>
<gene>
    <name evidence="13" type="ORF">CTER_2353</name>
</gene>
<evidence type="ECO:0000256" key="7">
    <source>
        <dbReference type="ARBA" id="ARBA00023125"/>
    </source>
</evidence>
<keyword evidence="8" id="KW-0804">Transcription</keyword>
<comment type="subcellular location">
    <subcellularLocation>
        <location evidence="1">Cytoplasm</location>
    </subcellularLocation>
</comment>
<dbReference type="Proteomes" id="UP000014155">
    <property type="component" value="Unassembled WGS sequence"/>
</dbReference>
<feature type="domain" description="Response regulatory" evidence="12">
    <location>
        <begin position="4"/>
        <end position="121"/>
    </location>
</feature>
<evidence type="ECO:0000259" key="12">
    <source>
        <dbReference type="PROSITE" id="PS50110"/>
    </source>
</evidence>
<evidence type="ECO:0000256" key="10">
    <source>
        <dbReference type="PROSITE-ProRule" id="PRU00169"/>
    </source>
</evidence>
<dbReference type="EMBL" id="AORV01000033">
    <property type="protein sequence ID" value="EMS71793.1"/>
    <property type="molecule type" value="Genomic_DNA"/>
</dbReference>
<evidence type="ECO:0000256" key="8">
    <source>
        <dbReference type="ARBA" id="ARBA00023163"/>
    </source>
</evidence>
<dbReference type="InterPro" id="IPR001789">
    <property type="entry name" value="Sig_transdc_resp-reg_receiver"/>
</dbReference>
<proteinExistence type="predicted"/>
<dbReference type="InterPro" id="IPR011006">
    <property type="entry name" value="CheY-like_superfamily"/>
</dbReference>
<dbReference type="InterPro" id="IPR018062">
    <property type="entry name" value="HTH_AraC-typ_CS"/>
</dbReference>
<dbReference type="PATRIC" id="fig|1195236.3.peg.2662"/>
<dbReference type="GO" id="GO:0000160">
    <property type="term" value="P:phosphorelay signal transduction system"/>
    <property type="evidence" value="ECO:0007669"/>
    <property type="project" value="UniProtKB-KW"/>
</dbReference>
<dbReference type="eggNOG" id="COG2207">
    <property type="taxonomic scope" value="Bacteria"/>
</dbReference>
<feature type="domain" description="HTH araC/xylS-type" evidence="11">
    <location>
        <begin position="265"/>
        <end position="361"/>
    </location>
</feature>
<dbReference type="GO" id="GO:0043565">
    <property type="term" value="F:sequence-specific DNA binding"/>
    <property type="evidence" value="ECO:0007669"/>
    <property type="project" value="InterPro"/>
</dbReference>
<accession>S0FTG5</accession>
<evidence type="ECO:0000313" key="14">
    <source>
        <dbReference type="Proteomes" id="UP000014155"/>
    </source>
</evidence>
<dbReference type="RefSeq" id="WP_004625774.1">
    <property type="nucleotide sequence ID" value="NZ_AORV01000033.1"/>
</dbReference>
<comment type="function">
    <text evidence="9">May play the central regulatory role in sporulation. It may be an element of the effector pathway responsible for the activation of sporulation genes in response to nutritional stress. Spo0A may act in concert with spo0H (a sigma factor) to control the expression of some genes that are critical to the sporulation process.</text>
</comment>
<reference evidence="13 14" key="1">
    <citation type="journal article" date="2013" name="Genome Announc.">
        <title>Draft Genome Sequence of the Cellulolytic, Mesophilic, Anaerobic Bacterium Clostridium termitidis Strain CT1112 (DSM 5398).</title>
        <authorList>
            <person name="Lal S."/>
            <person name="Ramachandran U."/>
            <person name="Zhang X."/>
            <person name="Munir R."/>
            <person name="Sparling R."/>
            <person name="Levin D.B."/>
        </authorList>
    </citation>
    <scope>NUCLEOTIDE SEQUENCE [LARGE SCALE GENOMIC DNA]</scope>
    <source>
        <strain evidence="13 14">CT1112</strain>
    </source>
</reference>
<dbReference type="InterPro" id="IPR051552">
    <property type="entry name" value="HptR"/>
</dbReference>
<dbReference type="PANTHER" id="PTHR42713">
    <property type="entry name" value="HISTIDINE KINASE-RELATED"/>
    <property type="match status" value="1"/>
</dbReference>
<name>S0FTG5_RUMCE</name>
<keyword evidence="3" id="KW-0963">Cytoplasm</keyword>
<dbReference type="InterPro" id="IPR018060">
    <property type="entry name" value="HTH_AraC"/>
</dbReference>
<dbReference type="Pfam" id="PF12833">
    <property type="entry name" value="HTH_18"/>
    <property type="match status" value="1"/>
</dbReference>
<comment type="caution">
    <text evidence="13">The sequence shown here is derived from an EMBL/GenBank/DDBJ whole genome shotgun (WGS) entry which is preliminary data.</text>
</comment>
<dbReference type="SMART" id="SM00448">
    <property type="entry name" value="REC"/>
    <property type="match status" value="1"/>
</dbReference>
<dbReference type="Gene3D" id="3.40.50.2300">
    <property type="match status" value="1"/>
</dbReference>
<dbReference type="SMART" id="SM00342">
    <property type="entry name" value="HTH_ARAC"/>
    <property type="match status" value="1"/>
</dbReference>
<evidence type="ECO:0000256" key="1">
    <source>
        <dbReference type="ARBA" id="ARBA00004496"/>
    </source>
</evidence>
<organism evidence="13 14">
    <name type="scientific">Ruminiclostridium cellobioparum subsp. termitidis CT1112</name>
    <dbReference type="NCBI Taxonomy" id="1195236"/>
    <lineage>
        <taxon>Bacteria</taxon>
        <taxon>Bacillati</taxon>
        <taxon>Bacillota</taxon>
        <taxon>Clostridia</taxon>
        <taxon>Eubacteriales</taxon>
        <taxon>Oscillospiraceae</taxon>
        <taxon>Ruminiclostridium</taxon>
    </lineage>
</organism>
<evidence type="ECO:0000256" key="6">
    <source>
        <dbReference type="ARBA" id="ARBA00023015"/>
    </source>
</evidence>
<evidence type="ECO:0000256" key="4">
    <source>
        <dbReference type="ARBA" id="ARBA00022553"/>
    </source>
</evidence>
<dbReference type="InterPro" id="IPR009057">
    <property type="entry name" value="Homeodomain-like_sf"/>
</dbReference>
<dbReference type="CDD" id="cd17536">
    <property type="entry name" value="REC_YesN-like"/>
    <property type="match status" value="1"/>
</dbReference>
<evidence type="ECO:0000259" key="11">
    <source>
        <dbReference type="PROSITE" id="PS01124"/>
    </source>
</evidence>
<evidence type="ECO:0000313" key="13">
    <source>
        <dbReference type="EMBL" id="EMS71793.1"/>
    </source>
</evidence>
<keyword evidence="7" id="KW-0238">DNA-binding</keyword>
<keyword evidence="6" id="KW-0805">Transcription regulation</keyword>
<feature type="modified residue" description="4-aspartylphosphate" evidence="10">
    <location>
        <position position="56"/>
    </location>
</feature>
<dbReference type="PROSITE" id="PS01124">
    <property type="entry name" value="HTH_ARAC_FAMILY_2"/>
    <property type="match status" value="1"/>
</dbReference>
<dbReference type="PANTHER" id="PTHR42713:SF3">
    <property type="entry name" value="TRANSCRIPTIONAL REGULATORY PROTEIN HPTR"/>
    <property type="match status" value="1"/>
</dbReference>
<dbReference type="SUPFAM" id="SSF46689">
    <property type="entry name" value="Homeodomain-like"/>
    <property type="match status" value="2"/>
</dbReference>
<protein>
    <recommendedName>
        <fullName evidence="2">Stage 0 sporulation protein A homolog</fullName>
    </recommendedName>
</protein>
<dbReference type="SUPFAM" id="SSF52172">
    <property type="entry name" value="CheY-like"/>
    <property type="match status" value="1"/>
</dbReference>
<dbReference type="Pfam" id="PF00072">
    <property type="entry name" value="Response_reg"/>
    <property type="match status" value="1"/>
</dbReference>
<keyword evidence="4 10" id="KW-0597">Phosphoprotein</keyword>
<dbReference type="PROSITE" id="PS00041">
    <property type="entry name" value="HTH_ARAC_FAMILY_1"/>
    <property type="match status" value="1"/>
</dbReference>
<dbReference type="Gene3D" id="1.10.10.60">
    <property type="entry name" value="Homeodomain-like"/>
    <property type="match status" value="2"/>
</dbReference>
<dbReference type="GO" id="GO:0005737">
    <property type="term" value="C:cytoplasm"/>
    <property type="evidence" value="ECO:0007669"/>
    <property type="project" value="UniProtKB-SubCell"/>
</dbReference>
<evidence type="ECO:0000256" key="5">
    <source>
        <dbReference type="ARBA" id="ARBA00023012"/>
    </source>
</evidence>
<dbReference type="STRING" id="1195236.CTER_2353"/>
<sequence length="361" mass="41753">MDYRVVIIDDEAWTRDTIKRIGNWPEYGFQMVGEAADGVSGIECIKQLKPHLIITDMKMPGIDGAELLQLLSQQNIKAKVIVISGYYDYNYTRQALNSHVMDYLLKPIKEDEFNRLIKRCSDELDRETLMEEQNEISLVGIADTSWLTKYIEARDDTRKCLEGLSKKGVRCALDKMKALLEQQKDDRAKLKLVINMNYDLHKIVEETVIAKYNAAVDRSFAVELPFTIRESGTHEEFIRHYTDIADKIIDEVNLQRQRKNKIDILAIKQFVDNNFSGNISLEELAKTNFVTKEYLSSAFKKELGMTFSDYLTRVRMEKAKELIVEYGLPIQAVSDMTGYLDIAHFYKTFKKYFGTSPGKMR</sequence>
<dbReference type="AlphaFoldDB" id="S0FTG5"/>
<keyword evidence="14" id="KW-1185">Reference proteome</keyword>